<dbReference type="PROSITE" id="PS50011">
    <property type="entry name" value="PROTEIN_KINASE_DOM"/>
    <property type="match status" value="1"/>
</dbReference>
<dbReference type="GO" id="GO:0016020">
    <property type="term" value="C:membrane"/>
    <property type="evidence" value="ECO:0007669"/>
    <property type="project" value="UniProtKB-SubCell"/>
</dbReference>
<organism evidence="9 10">
    <name type="scientific">Hermanssonia centrifuga</name>
    <dbReference type="NCBI Taxonomy" id="98765"/>
    <lineage>
        <taxon>Eukaryota</taxon>
        <taxon>Fungi</taxon>
        <taxon>Dikarya</taxon>
        <taxon>Basidiomycota</taxon>
        <taxon>Agaricomycotina</taxon>
        <taxon>Agaricomycetes</taxon>
        <taxon>Polyporales</taxon>
        <taxon>Meruliaceae</taxon>
        <taxon>Hermanssonia</taxon>
    </lineage>
</organism>
<evidence type="ECO:0000256" key="4">
    <source>
        <dbReference type="ARBA" id="ARBA00022989"/>
    </source>
</evidence>
<evidence type="ECO:0000259" key="8">
    <source>
        <dbReference type="PROSITE" id="PS50011"/>
    </source>
</evidence>
<proteinExistence type="predicted"/>
<evidence type="ECO:0000313" key="9">
    <source>
        <dbReference type="EMBL" id="THG94233.1"/>
    </source>
</evidence>
<evidence type="ECO:0000256" key="2">
    <source>
        <dbReference type="ARBA" id="ARBA00022448"/>
    </source>
</evidence>
<accession>A0A4S4K8T8</accession>
<feature type="transmembrane region" description="Helical" evidence="7">
    <location>
        <begin position="155"/>
        <end position="176"/>
    </location>
</feature>
<keyword evidence="4 7" id="KW-1133">Transmembrane helix</keyword>
<feature type="region of interest" description="Disordered" evidence="6">
    <location>
        <begin position="1186"/>
        <end position="1206"/>
    </location>
</feature>
<feature type="transmembrane region" description="Helical" evidence="7">
    <location>
        <begin position="188"/>
        <end position="213"/>
    </location>
</feature>
<name>A0A4S4K8T8_9APHY</name>
<dbReference type="InterPro" id="IPR002293">
    <property type="entry name" value="AA/rel_permease1"/>
</dbReference>
<dbReference type="Proteomes" id="UP000309038">
    <property type="component" value="Unassembled WGS sequence"/>
</dbReference>
<dbReference type="Pfam" id="PF13520">
    <property type="entry name" value="AA_permease_2"/>
    <property type="match status" value="1"/>
</dbReference>
<feature type="region of interest" description="Disordered" evidence="6">
    <location>
        <begin position="1104"/>
        <end position="1168"/>
    </location>
</feature>
<dbReference type="EMBL" id="SGPJ01000479">
    <property type="protein sequence ID" value="THG94233.1"/>
    <property type="molecule type" value="Genomic_DNA"/>
</dbReference>
<keyword evidence="5 7" id="KW-0472">Membrane</keyword>
<dbReference type="SUPFAM" id="SSF56112">
    <property type="entry name" value="Protein kinase-like (PK-like)"/>
    <property type="match status" value="1"/>
</dbReference>
<sequence length="1206" mass="134512">MLVGLAMGEVCSAHPTSGGPYYWAAMLSEPRNAPLASWITGWFNLLGQVAVTTGISYACANFISTACTFGTDFVPSAKTTIGIYAAVLSAQGLVNTFGVHLLRQMNNVSIWWHAVGTTSLIIAILAKAPTHQSGKFVFQTFIDNTGGWAERASPAYVVIIGILFSQYTLTGFDASAHMTEETHNAAMAGALGIIIAIGVSAVLGWFLILGLLFSIQDLDGTVGTATGQPVAQIFLDTVGEKGAIVLMVIVIGAMFFCGTFSVTSNSRMMYAFARDGGIPGHKFFNKVDSKRKSPVRTGFISIAFILPTADPVNTQTLNYTIVAVGIILTAGSEYLAPQHMTIATRDIKIASATPRPSGRLRRTDMAPRSERAAYIETEDTKGTIHPYIPEDVDSATRVPLTVWVEAVLGLPQERFSDWVRHITENEWCKDEIIYKNLIMFSNTHAEEDRHQPFGRIASRILELGREGLPGTDTCPIDEISIVKNSPKYLKCIPEHTGHGAKRTPDMLVVRRSRYEHLRKIKARAFDWSDVLTFIELKMWNTFLHKKFRAWRAERGLPELDRKTLLPVVPSKDTSAISSRTRWATAATAAKRLYRRNSDSDSLYEYAHVSDFDSDNSDDAYMLRSNPRVLSADPKLQAGAYALETVTCTYGTRLFTTGIVMQDDKTSLWYYDACSIIRTDESLSLFYNFEEFAAVLVAFACCEPSQWGCLPPSIIKPPLSAPYPENFPPRNLKDYTLDMVLPEDGSKVCVTLQDPIFTQYSLVGRRTFLYTIKTNSSKFNKPMVAKFSYQVATRQREQDFIEVASKAGVGHLPEVHMWADLWKMSEGVRAIFFDRCGPDPEYEDRVFRGIVYTQYFPLKDLFSKSCELIPTMVYQMLDCLHDLRYKAKILHCDISANNIMWEMQGDEVVFKLIDFDSAIFVDDDSKPIVMTARAKRGAGTLTFMAYEVAKGMANRDNPRCKPVIHFLRHDFESLLYLSVYCMHTMPEMGEEARQALYKETIYGLENRSLSGLASMRLLIWDSDWPMVLPSQCEMLRPWYQQFRDIFRAADFKINMKYRRDESNPFDKETVDGILTRDAIKGVLKGESVVNWAALVIVPVHQEASGSGISHEETIEEEATEQNREKKAAPTRRAPVKKATGTKDSTKGKKVASAKGTKKIASAKASQTAPTISNAKLAAGSKTRTFLAVATRRGPTTRSITKKTLIAS</sequence>
<dbReference type="InterPro" id="IPR000719">
    <property type="entry name" value="Prot_kinase_dom"/>
</dbReference>
<feature type="compositionally biased region" description="Basic residues" evidence="6">
    <location>
        <begin position="1146"/>
        <end position="1156"/>
    </location>
</feature>
<dbReference type="AlphaFoldDB" id="A0A4S4K8T8"/>
<feature type="transmembrane region" description="Helical" evidence="7">
    <location>
        <begin position="109"/>
        <end position="126"/>
    </location>
</feature>
<dbReference type="Gene3D" id="1.10.510.10">
    <property type="entry name" value="Transferase(Phosphotransferase) domain 1"/>
    <property type="match status" value="1"/>
</dbReference>
<protein>
    <recommendedName>
        <fullName evidence="8">Protein kinase domain-containing protein</fullName>
    </recommendedName>
</protein>
<evidence type="ECO:0000256" key="7">
    <source>
        <dbReference type="SAM" id="Phobius"/>
    </source>
</evidence>
<keyword evidence="10" id="KW-1185">Reference proteome</keyword>
<dbReference type="GO" id="GO:0022857">
    <property type="term" value="F:transmembrane transporter activity"/>
    <property type="evidence" value="ECO:0007669"/>
    <property type="project" value="InterPro"/>
</dbReference>
<feature type="transmembrane region" description="Helical" evidence="7">
    <location>
        <begin position="243"/>
        <end position="262"/>
    </location>
</feature>
<dbReference type="GO" id="GO:0004672">
    <property type="term" value="F:protein kinase activity"/>
    <property type="evidence" value="ECO:0007669"/>
    <property type="project" value="InterPro"/>
</dbReference>
<dbReference type="PANTHER" id="PTHR45649:SF26">
    <property type="entry name" value="OS04G0435100 PROTEIN"/>
    <property type="match status" value="1"/>
</dbReference>
<evidence type="ECO:0000256" key="1">
    <source>
        <dbReference type="ARBA" id="ARBA00004141"/>
    </source>
</evidence>
<comment type="caution">
    <text evidence="9">The sequence shown here is derived from an EMBL/GenBank/DDBJ whole genome shotgun (WGS) entry which is preliminary data.</text>
</comment>
<dbReference type="Gene3D" id="1.20.1740.10">
    <property type="entry name" value="Amino acid/polyamine transporter I"/>
    <property type="match status" value="1"/>
</dbReference>
<dbReference type="InterPro" id="IPR011009">
    <property type="entry name" value="Kinase-like_dom_sf"/>
</dbReference>
<gene>
    <name evidence="9" type="ORF">EW026_g7197</name>
</gene>
<dbReference type="InterPro" id="IPR040976">
    <property type="entry name" value="Pkinase_fungal"/>
</dbReference>
<keyword evidence="2" id="KW-0813">Transport</keyword>
<evidence type="ECO:0000256" key="3">
    <source>
        <dbReference type="ARBA" id="ARBA00022692"/>
    </source>
</evidence>
<feature type="transmembrane region" description="Helical" evidence="7">
    <location>
        <begin position="81"/>
        <end position="102"/>
    </location>
</feature>
<evidence type="ECO:0000256" key="6">
    <source>
        <dbReference type="SAM" id="MobiDB-lite"/>
    </source>
</evidence>
<evidence type="ECO:0000256" key="5">
    <source>
        <dbReference type="ARBA" id="ARBA00023136"/>
    </source>
</evidence>
<dbReference type="Pfam" id="PF17667">
    <property type="entry name" value="Pkinase_fungal"/>
    <property type="match status" value="2"/>
</dbReference>
<dbReference type="GO" id="GO:0005524">
    <property type="term" value="F:ATP binding"/>
    <property type="evidence" value="ECO:0007669"/>
    <property type="project" value="InterPro"/>
</dbReference>
<comment type="subcellular location">
    <subcellularLocation>
        <location evidence="1">Membrane</location>
        <topology evidence="1">Multi-pass membrane protein</topology>
    </subcellularLocation>
</comment>
<reference evidence="9 10" key="1">
    <citation type="submission" date="2019-02" db="EMBL/GenBank/DDBJ databases">
        <title>Genome sequencing of the rare red list fungi Phlebia centrifuga.</title>
        <authorList>
            <person name="Buettner E."/>
            <person name="Kellner H."/>
        </authorList>
    </citation>
    <scope>NUCLEOTIDE SEQUENCE [LARGE SCALE GENOMIC DNA]</scope>
    <source>
        <strain evidence="9 10">DSM 108282</strain>
    </source>
</reference>
<keyword evidence="3 7" id="KW-0812">Transmembrane</keyword>
<dbReference type="PANTHER" id="PTHR45649">
    <property type="entry name" value="AMINO-ACID PERMEASE BAT1"/>
    <property type="match status" value="1"/>
</dbReference>
<feature type="domain" description="Protein kinase" evidence="8">
    <location>
        <begin position="756"/>
        <end position="1078"/>
    </location>
</feature>
<evidence type="ECO:0000313" key="10">
    <source>
        <dbReference type="Proteomes" id="UP000309038"/>
    </source>
</evidence>